<evidence type="ECO:0000313" key="2">
    <source>
        <dbReference type="Proteomes" id="UP001634394"/>
    </source>
</evidence>
<dbReference type="EMBL" id="JBJQND010000014">
    <property type="protein sequence ID" value="KAL3855952.1"/>
    <property type="molecule type" value="Genomic_DNA"/>
</dbReference>
<evidence type="ECO:0000313" key="1">
    <source>
        <dbReference type="EMBL" id="KAL3855952.1"/>
    </source>
</evidence>
<comment type="caution">
    <text evidence="1">The sequence shown here is derived from an EMBL/GenBank/DDBJ whole genome shotgun (WGS) entry which is preliminary data.</text>
</comment>
<dbReference type="Proteomes" id="UP001634394">
    <property type="component" value="Unassembled WGS sequence"/>
</dbReference>
<dbReference type="AlphaFoldDB" id="A0ABD3V603"/>
<sequence>MLQKESPREVIALETDAREVRTSVLCWLIKGTSMPLEFFQKLISACLARWPVAMKKNTSESLIFQNFTVFYIDLVHRLFLYFDNHAVFARISGMGIDQVNAKMCTRVRKFISLNLTAQDPNLEYQLCVQTIQSQDIQESSMSPPIQMWFAEEVKTILYY</sequence>
<protein>
    <submittedName>
        <fullName evidence="1">Uncharacterized protein</fullName>
    </submittedName>
</protein>
<accession>A0ABD3V603</accession>
<organism evidence="1 2">
    <name type="scientific">Sinanodonta woodiana</name>
    <name type="common">Chinese pond mussel</name>
    <name type="synonym">Anodonta woodiana</name>
    <dbReference type="NCBI Taxonomy" id="1069815"/>
    <lineage>
        <taxon>Eukaryota</taxon>
        <taxon>Metazoa</taxon>
        <taxon>Spiralia</taxon>
        <taxon>Lophotrochozoa</taxon>
        <taxon>Mollusca</taxon>
        <taxon>Bivalvia</taxon>
        <taxon>Autobranchia</taxon>
        <taxon>Heteroconchia</taxon>
        <taxon>Palaeoheterodonta</taxon>
        <taxon>Unionida</taxon>
        <taxon>Unionoidea</taxon>
        <taxon>Unionidae</taxon>
        <taxon>Unioninae</taxon>
        <taxon>Sinanodonta</taxon>
    </lineage>
</organism>
<reference evidence="1 2" key="1">
    <citation type="submission" date="2024-11" db="EMBL/GenBank/DDBJ databases">
        <title>Chromosome-level genome assembly of the freshwater bivalve Anodonta woodiana.</title>
        <authorList>
            <person name="Chen X."/>
        </authorList>
    </citation>
    <scope>NUCLEOTIDE SEQUENCE [LARGE SCALE GENOMIC DNA]</scope>
    <source>
        <strain evidence="1">MN2024</strain>
        <tissue evidence="1">Gills</tissue>
    </source>
</reference>
<proteinExistence type="predicted"/>
<name>A0ABD3V603_SINWO</name>
<gene>
    <name evidence="1" type="ORF">ACJMK2_015149</name>
</gene>
<keyword evidence="2" id="KW-1185">Reference proteome</keyword>